<keyword evidence="2" id="KW-1185">Reference proteome</keyword>
<name>A0A3M0GAZ4_9ACTN</name>
<evidence type="ECO:0000313" key="1">
    <source>
        <dbReference type="EMBL" id="RMB61598.1"/>
    </source>
</evidence>
<comment type="caution">
    <text evidence="1">The sequence shown here is derived from an EMBL/GenBank/DDBJ whole genome shotgun (WGS) entry which is preliminary data.</text>
</comment>
<dbReference type="EMBL" id="REFW01000001">
    <property type="protein sequence ID" value="RMB61598.1"/>
    <property type="molecule type" value="Genomic_DNA"/>
</dbReference>
<dbReference type="RefSeq" id="WP_121900145.1">
    <property type="nucleotide sequence ID" value="NZ_REFW01000001.1"/>
</dbReference>
<dbReference type="OrthoDB" id="4865982at2"/>
<protein>
    <submittedName>
        <fullName evidence="1">Uncharacterized protein</fullName>
    </submittedName>
</protein>
<evidence type="ECO:0000313" key="2">
    <source>
        <dbReference type="Proteomes" id="UP000275256"/>
    </source>
</evidence>
<gene>
    <name evidence="1" type="ORF">EAX62_02915</name>
</gene>
<organism evidence="1 2">
    <name type="scientific">Tessaracoccus antarcticus</name>
    <dbReference type="NCBI Taxonomy" id="2479848"/>
    <lineage>
        <taxon>Bacteria</taxon>
        <taxon>Bacillati</taxon>
        <taxon>Actinomycetota</taxon>
        <taxon>Actinomycetes</taxon>
        <taxon>Propionibacteriales</taxon>
        <taxon>Propionibacteriaceae</taxon>
        <taxon>Tessaracoccus</taxon>
    </lineage>
</organism>
<sequence>MWTQDGFPGADKVPWQLLIRARFVDEIDAIVAHTVVTTLAPLMGKERGRHLAGVAAGAVMTDGAQRVELGAEQKMAALSAFTDWDGEICPVGWPWPWPWPKRPRWFGEFDDPAILLALDAVRALTRGAGSKQLAAAVDEAVGQGQLRR</sequence>
<dbReference type="Proteomes" id="UP000275256">
    <property type="component" value="Unassembled WGS sequence"/>
</dbReference>
<reference evidence="1 2" key="1">
    <citation type="submission" date="2018-10" db="EMBL/GenBank/DDBJ databases">
        <title>Tessaracoccus antarcticuss sp. nov., isolated from sediment.</title>
        <authorList>
            <person name="Zhou L.Y."/>
            <person name="Du Z.J."/>
        </authorList>
    </citation>
    <scope>NUCLEOTIDE SEQUENCE [LARGE SCALE GENOMIC DNA]</scope>
    <source>
        <strain evidence="1 2">JDX10</strain>
    </source>
</reference>
<dbReference type="AlphaFoldDB" id="A0A3M0GAZ4"/>
<accession>A0A3M0GAZ4</accession>
<proteinExistence type="predicted"/>